<dbReference type="AlphaFoldDB" id="A0A0F5PLC8"/>
<evidence type="ECO:0000256" key="1">
    <source>
        <dbReference type="ARBA" id="ARBA00004496"/>
    </source>
</evidence>
<name>A0A0F5PLC8_9THEO</name>
<dbReference type="NCBIfam" id="TIGR01881">
    <property type="entry name" value="cas_Cmr5"/>
    <property type="match status" value="1"/>
</dbReference>
<keyword evidence="3" id="KW-0963">Cytoplasm</keyword>
<evidence type="ECO:0000256" key="4">
    <source>
        <dbReference type="ARBA" id="ARBA00023118"/>
    </source>
</evidence>
<comment type="subcellular location">
    <subcellularLocation>
        <location evidence="1">Cytoplasm</location>
    </subcellularLocation>
</comment>
<evidence type="ECO:0000313" key="6">
    <source>
        <dbReference type="EMBL" id="KKC28644.1"/>
    </source>
</evidence>
<comment type="similarity">
    <text evidence="2">Belongs to the CRISPR system Cmr5 family.</text>
</comment>
<dbReference type="Gene3D" id="1.10.520.30">
    <property type="entry name" value="AF1862-like domain"/>
    <property type="match status" value="1"/>
</dbReference>
<gene>
    <name evidence="6" type="ORF">CDSM653_02411</name>
</gene>
<dbReference type="Pfam" id="PF09701">
    <property type="entry name" value="Cas_Cmr5"/>
    <property type="match status" value="1"/>
</dbReference>
<dbReference type="GO" id="GO:0005737">
    <property type="term" value="C:cytoplasm"/>
    <property type="evidence" value="ECO:0007669"/>
    <property type="project" value="UniProtKB-SubCell"/>
</dbReference>
<keyword evidence="4" id="KW-0051">Antiviral defense</keyword>
<reference evidence="6 7" key="2">
    <citation type="journal article" date="2015" name="BMC Genomics">
        <title>Analysis of three genomes within the thermophilic bacterial species Caldanaerobacter subterraneus with a focus on carbon monoxide dehydrogenase evolution and hydrolase diversity.</title>
        <authorList>
            <person name="Sant'Anna F.H."/>
            <person name="Lebedinsky A.V."/>
            <person name="Sokolova T.G."/>
            <person name="Robb F.T."/>
            <person name="Gonzalez J.M."/>
        </authorList>
    </citation>
    <scope>NUCLEOTIDE SEQUENCE [LARGE SCALE GENOMIC DNA]</scope>
    <source>
        <strain evidence="6 7">DSM 12653</strain>
    </source>
</reference>
<dbReference type="GO" id="GO:0051607">
    <property type="term" value="P:defense response to virus"/>
    <property type="evidence" value="ECO:0007669"/>
    <property type="project" value="UniProtKB-KW"/>
</dbReference>
<evidence type="ECO:0000256" key="5">
    <source>
        <dbReference type="ARBA" id="ARBA00030001"/>
    </source>
</evidence>
<dbReference type="EMBL" id="ABXP02000122">
    <property type="protein sequence ID" value="KKC28644.1"/>
    <property type="molecule type" value="Genomic_DNA"/>
</dbReference>
<evidence type="ECO:0000313" key="7">
    <source>
        <dbReference type="Proteomes" id="UP000010146"/>
    </source>
</evidence>
<dbReference type="InterPro" id="IPR010160">
    <property type="entry name" value="CRISPR-assoc_prot_Cmr5"/>
</dbReference>
<evidence type="ECO:0000256" key="2">
    <source>
        <dbReference type="ARBA" id="ARBA00006161"/>
    </source>
</evidence>
<dbReference type="SUPFAM" id="SSF158568">
    <property type="entry name" value="AF1862-like"/>
    <property type="match status" value="1"/>
</dbReference>
<dbReference type="InterPro" id="IPR023101">
    <property type="entry name" value="AF1862-like_dom_sf"/>
</dbReference>
<protein>
    <recommendedName>
        <fullName evidence="5">CRISPR type III-B/RAMP module-associated protein Cmr5</fullName>
    </recommendedName>
</protein>
<sequence>MRPSIAQERAKHALNEIRKINNDNGRYSSDDKNKYASYVESLPAAILANGLGQAMATLLAQAKGDKEDLHYVLYNSIQSWLCRDHSQAPYRNAEDLMEAIVNSNRETYIQAQMEVLAYLEWLKKFAVAFFKKETVVEKEETS</sequence>
<reference evidence="7" key="3">
    <citation type="submission" date="2015-02" db="EMBL/GenBank/DDBJ databases">
        <title>Genome analysis of three genomes within the thermophilic hydrogenogenic bacterial species Caldanaerobacter subterraneus.</title>
        <authorList>
            <person name="Sant'Anna F.H."/>
            <person name="Lebedinsky A."/>
            <person name="Sokolova T."/>
            <person name="Robb F.T."/>
            <person name="Gonzalez J.M."/>
        </authorList>
    </citation>
    <scope>NUCLEOTIDE SEQUENCE [LARGE SCALE GENOMIC DNA]</scope>
    <source>
        <strain evidence="7">DSM 12653</strain>
    </source>
</reference>
<dbReference type="RefSeq" id="WP_043883752.1">
    <property type="nucleotide sequence ID" value="NZ_ABXP02000122.1"/>
</dbReference>
<accession>A0A0F5PLC8</accession>
<evidence type="ECO:0000256" key="3">
    <source>
        <dbReference type="ARBA" id="ARBA00022490"/>
    </source>
</evidence>
<organism evidence="6 7">
    <name type="scientific">Caldanaerobacter subterraneus subsp. pacificus DSM 12653</name>
    <dbReference type="NCBI Taxonomy" id="391606"/>
    <lineage>
        <taxon>Bacteria</taxon>
        <taxon>Bacillati</taxon>
        <taxon>Bacillota</taxon>
        <taxon>Clostridia</taxon>
        <taxon>Thermoanaerobacterales</taxon>
        <taxon>Thermoanaerobacteraceae</taxon>
        <taxon>Caldanaerobacter</taxon>
    </lineage>
</organism>
<dbReference type="Proteomes" id="UP000010146">
    <property type="component" value="Unassembled WGS sequence"/>
</dbReference>
<comment type="caution">
    <text evidence="6">The sequence shown here is derived from an EMBL/GenBank/DDBJ whole genome shotgun (WGS) entry which is preliminary data.</text>
</comment>
<dbReference type="CDD" id="cd09749">
    <property type="entry name" value="Cmr5_III-B"/>
    <property type="match status" value="1"/>
</dbReference>
<reference evidence="6 7" key="1">
    <citation type="submission" date="2008-07" db="EMBL/GenBank/DDBJ databases">
        <authorList>
            <person name="Gonzalez J."/>
            <person name="Sokolova T."/>
            <person name="Ferriera S."/>
            <person name="Johnson J."/>
            <person name="Kravitz S."/>
            <person name="Beeson K."/>
            <person name="Sutton G."/>
            <person name="Rogers Y.-H."/>
            <person name="Friedman R."/>
            <person name="Frazier M."/>
            <person name="Venter J.C."/>
        </authorList>
    </citation>
    <scope>NUCLEOTIDE SEQUENCE [LARGE SCALE GENOMIC DNA]</scope>
    <source>
        <strain evidence="6 7">DSM 12653</strain>
    </source>
</reference>
<proteinExistence type="inferred from homology"/>